<protein>
    <recommendedName>
        <fullName evidence="4">Deacetylase sirtuin-type domain-containing protein</fullName>
    </recommendedName>
</protein>
<reference evidence="6" key="1">
    <citation type="submission" date="2020-01" db="EMBL/GenBank/DDBJ databases">
        <title>Draft genome sequence of the Termite Coptotermes fromosanus.</title>
        <authorList>
            <person name="Itakura S."/>
            <person name="Yosikawa Y."/>
            <person name="Umezawa K."/>
        </authorList>
    </citation>
    <scope>NUCLEOTIDE SEQUENCE [LARGE SCALE GENOMIC DNA]</scope>
</reference>
<evidence type="ECO:0000256" key="3">
    <source>
        <dbReference type="PROSITE-ProRule" id="PRU00236"/>
    </source>
</evidence>
<proteinExistence type="predicted"/>
<name>A0A6L2PSQ1_COPFO</name>
<feature type="domain" description="Deacetylase sirtuin-type" evidence="4">
    <location>
        <begin position="28"/>
        <end position="311"/>
    </location>
</feature>
<feature type="binding site" evidence="3">
    <location>
        <position position="161"/>
    </location>
    <ligand>
        <name>Zn(2+)</name>
        <dbReference type="ChEBI" id="CHEBI:29105"/>
    </ligand>
</feature>
<dbReference type="SUPFAM" id="SSF52467">
    <property type="entry name" value="DHS-like NAD/FAD-binding domain"/>
    <property type="match status" value="1"/>
</dbReference>
<dbReference type="NCBIfam" id="NF003738">
    <property type="entry name" value="PRK05333.1"/>
    <property type="match status" value="1"/>
</dbReference>
<keyword evidence="3" id="KW-0479">Metal-binding</keyword>
<organism evidence="5 6">
    <name type="scientific">Coptotermes formosanus</name>
    <name type="common">Formosan subterranean termite</name>
    <dbReference type="NCBI Taxonomy" id="36987"/>
    <lineage>
        <taxon>Eukaryota</taxon>
        <taxon>Metazoa</taxon>
        <taxon>Ecdysozoa</taxon>
        <taxon>Arthropoda</taxon>
        <taxon>Hexapoda</taxon>
        <taxon>Insecta</taxon>
        <taxon>Pterygota</taxon>
        <taxon>Neoptera</taxon>
        <taxon>Polyneoptera</taxon>
        <taxon>Dictyoptera</taxon>
        <taxon>Blattodea</taxon>
        <taxon>Blattoidea</taxon>
        <taxon>Termitoidae</taxon>
        <taxon>Rhinotermitidae</taxon>
        <taxon>Coptotermes</taxon>
    </lineage>
</organism>
<dbReference type="Gene3D" id="3.40.50.1220">
    <property type="entry name" value="TPP-binding domain"/>
    <property type="match status" value="1"/>
</dbReference>
<dbReference type="InterPro" id="IPR003000">
    <property type="entry name" value="Sirtuin"/>
</dbReference>
<dbReference type="PANTHER" id="PTHR11085">
    <property type="entry name" value="NAD-DEPENDENT PROTEIN DEACYLASE SIRTUIN-5, MITOCHONDRIAL-RELATED"/>
    <property type="match status" value="1"/>
</dbReference>
<dbReference type="PROSITE" id="PS50305">
    <property type="entry name" value="SIRTUIN"/>
    <property type="match status" value="1"/>
</dbReference>
<accession>A0A6L2PSQ1</accession>
<dbReference type="PANTHER" id="PTHR11085:SF10">
    <property type="entry name" value="NAD-DEPENDENT PROTEIN DEACYLASE SIRTUIN-5, MITOCHONDRIAL-RELATED"/>
    <property type="match status" value="1"/>
</dbReference>
<evidence type="ECO:0000259" key="4">
    <source>
        <dbReference type="PROSITE" id="PS50305"/>
    </source>
</evidence>
<dbReference type="AlphaFoldDB" id="A0A6L2PSQ1"/>
<dbReference type="InParanoid" id="A0A6L2PSQ1"/>
<keyword evidence="1" id="KW-0808">Transferase</keyword>
<dbReference type="GO" id="GO:0070403">
    <property type="term" value="F:NAD+ binding"/>
    <property type="evidence" value="ECO:0007669"/>
    <property type="project" value="InterPro"/>
</dbReference>
<dbReference type="OrthoDB" id="424302at2759"/>
<feature type="binding site" evidence="3">
    <location>
        <position position="212"/>
    </location>
    <ligand>
        <name>Zn(2+)</name>
        <dbReference type="ChEBI" id="CHEBI:29105"/>
    </ligand>
</feature>
<dbReference type="InterPro" id="IPR029035">
    <property type="entry name" value="DHS-like_NAD/FAD-binding_dom"/>
</dbReference>
<evidence type="ECO:0000313" key="6">
    <source>
        <dbReference type="Proteomes" id="UP000502823"/>
    </source>
</evidence>
<dbReference type="FunCoup" id="A0A6L2PSQ1">
    <property type="interactions" value="1221"/>
</dbReference>
<feature type="binding site" evidence="3">
    <location>
        <position position="164"/>
    </location>
    <ligand>
        <name>Zn(2+)</name>
        <dbReference type="ChEBI" id="CHEBI:29105"/>
    </ligand>
</feature>
<keyword evidence="3" id="KW-0862">Zinc</keyword>
<dbReference type="Proteomes" id="UP000502823">
    <property type="component" value="Unassembled WGS sequence"/>
</dbReference>
<dbReference type="InterPro" id="IPR026590">
    <property type="entry name" value="Ssirtuin_cat_dom"/>
</dbReference>
<keyword evidence="6" id="KW-1185">Reference proteome</keyword>
<dbReference type="EMBL" id="BLKM01000562">
    <property type="protein sequence ID" value="GFG35661.1"/>
    <property type="molecule type" value="Genomic_DNA"/>
</dbReference>
<gene>
    <name evidence="5" type="ORF">Cfor_11449</name>
</gene>
<sequence>MCGLYLYRAFSSANKCYNSVFPFVPRYTPVHDEDIEKINHFINNANNLLILTGAGISTESGIPDYRSEGVGLYARSSRRPIHYQDFVKREATRKRYWARNYVGWPTFSSFLPNPVHFMIKDLEMKHEKVRCVVTQNVDRLHTKAGSKHVIELHGSVFKVMCLGCDNTVDRHYFQAVLEEMNPYMKAESVMIRPDGDVDISQDQEQQFCVPSCSHCGGILKPDIIFFGDNVPQQRVEAVKHEVESCDSLLVLGSSLTVYSSYRIILQASEHKKQIAIVNIGPTRGDRYAHIKVDTRCGDIIPRLHVRCSGEVSFGVVIMVLSLWLQVFRDWLNNFQLIRLDKDT</sequence>
<dbReference type="InterPro" id="IPR026591">
    <property type="entry name" value="Sirtuin_cat_small_dom_sf"/>
</dbReference>
<keyword evidence="2" id="KW-0520">NAD</keyword>
<dbReference type="Pfam" id="PF02146">
    <property type="entry name" value="SIR2"/>
    <property type="match status" value="1"/>
</dbReference>
<evidence type="ECO:0000256" key="1">
    <source>
        <dbReference type="ARBA" id="ARBA00022679"/>
    </source>
</evidence>
<evidence type="ECO:0000256" key="2">
    <source>
        <dbReference type="ARBA" id="ARBA00023027"/>
    </source>
</evidence>
<dbReference type="Gene3D" id="3.30.1600.10">
    <property type="entry name" value="SIR2/SIRT2 'Small Domain"/>
    <property type="match status" value="1"/>
</dbReference>
<dbReference type="GO" id="GO:0046872">
    <property type="term" value="F:metal ion binding"/>
    <property type="evidence" value="ECO:0007669"/>
    <property type="project" value="UniProtKB-KW"/>
</dbReference>
<evidence type="ECO:0000313" key="5">
    <source>
        <dbReference type="EMBL" id="GFG35661.1"/>
    </source>
</evidence>
<feature type="active site" description="Proton acceptor" evidence="3">
    <location>
        <position position="153"/>
    </location>
</feature>
<comment type="caution">
    <text evidence="5">The sequence shown here is derived from an EMBL/GenBank/DDBJ whole genome shotgun (WGS) entry which is preliminary data.</text>
</comment>
<dbReference type="InterPro" id="IPR050134">
    <property type="entry name" value="NAD-dep_sirtuin_deacylases"/>
</dbReference>
<feature type="binding site" evidence="3">
    <location>
        <position position="215"/>
    </location>
    <ligand>
        <name>Zn(2+)</name>
        <dbReference type="ChEBI" id="CHEBI:29105"/>
    </ligand>
</feature>
<dbReference type="GO" id="GO:0017136">
    <property type="term" value="F:histone deacetylase activity, NAD-dependent"/>
    <property type="evidence" value="ECO:0007669"/>
    <property type="project" value="TreeGrafter"/>
</dbReference>
<dbReference type="GO" id="GO:0005759">
    <property type="term" value="C:mitochondrial matrix"/>
    <property type="evidence" value="ECO:0007669"/>
    <property type="project" value="TreeGrafter"/>
</dbReference>